<dbReference type="SUPFAM" id="SSF53474">
    <property type="entry name" value="alpha/beta-Hydrolases"/>
    <property type="match status" value="1"/>
</dbReference>
<evidence type="ECO:0000259" key="3">
    <source>
        <dbReference type="Pfam" id="PF12697"/>
    </source>
</evidence>
<dbReference type="InParanoid" id="A0A1Y2D871"/>
<feature type="domain" description="AB hydrolase-1" evidence="3">
    <location>
        <begin position="43"/>
        <end position="306"/>
    </location>
</feature>
<sequence>MTTQYLSTTEGTIPFTYPSLPPTKLCSTWYRIVGDLKSGIRPLVTLHGGPGASHAYLKPLFDALSTNTGRPIVYYDQIGTGKSTHFREKRLDTSFWTIPLFMAELDNLVSHLGIAGDFDLYGHSWGAMLALPYAVWSERKAVGLNKLILASGPATMALFEKAGRELLGRLPEEVQRTIEKYEKSKDYENEEYKEAIGVYYKAYLCQLEEWPKELDEAMAWLERDDTVYFTMNGPSELTVVGSLKTYNTIEEAKRVKVPTLLINGENDEVQDECVEPWFRSIPKVKWVRLDRGTHMVHLEQPEKYAALVSGFLDDA</sequence>
<dbReference type="InterPro" id="IPR029058">
    <property type="entry name" value="AB_hydrolase_fold"/>
</dbReference>
<reference evidence="4 5" key="1">
    <citation type="submission" date="2016-07" db="EMBL/GenBank/DDBJ databases">
        <title>Pervasive Adenine N6-methylation of Active Genes in Fungi.</title>
        <authorList>
            <consortium name="DOE Joint Genome Institute"/>
            <person name="Mondo S.J."/>
            <person name="Dannebaum R.O."/>
            <person name="Kuo R.C."/>
            <person name="Labutti K."/>
            <person name="Haridas S."/>
            <person name="Kuo A."/>
            <person name="Salamov A."/>
            <person name="Ahrendt S.R."/>
            <person name="Lipzen A."/>
            <person name="Sullivan W."/>
            <person name="Andreopoulos W.B."/>
            <person name="Clum A."/>
            <person name="Lindquist E."/>
            <person name="Daum C."/>
            <person name="Ramamoorthy G.K."/>
            <person name="Gryganskyi A."/>
            <person name="Culley D."/>
            <person name="Magnuson J.K."/>
            <person name="James T.Y."/>
            <person name="O'Malley M.A."/>
            <person name="Stajich J.E."/>
            <person name="Spatafora J.W."/>
            <person name="Visel A."/>
            <person name="Grigoriev I.V."/>
        </authorList>
    </citation>
    <scope>NUCLEOTIDE SEQUENCE [LARGE SCALE GENOMIC DNA]</scope>
    <source>
        <strain evidence="4 5">CBS 129021</strain>
    </source>
</reference>
<dbReference type="GO" id="GO:0016020">
    <property type="term" value="C:membrane"/>
    <property type="evidence" value="ECO:0007669"/>
    <property type="project" value="TreeGrafter"/>
</dbReference>
<organism evidence="4 5">
    <name type="scientific">Pseudomassariella vexata</name>
    <dbReference type="NCBI Taxonomy" id="1141098"/>
    <lineage>
        <taxon>Eukaryota</taxon>
        <taxon>Fungi</taxon>
        <taxon>Dikarya</taxon>
        <taxon>Ascomycota</taxon>
        <taxon>Pezizomycotina</taxon>
        <taxon>Sordariomycetes</taxon>
        <taxon>Xylariomycetidae</taxon>
        <taxon>Amphisphaeriales</taxon>
        <taxon>Pseudomassariaceae</taxon>
        <taxon>Pseudomassariella</taxon>
    </lineage>
</organism>
<dbReference type="Gene3D" id="3.40.50.1820">
    <property type="entry name" value="alpha/beta hydrolase"/>
    <property type="match status" value="1"/>
</dbReference>
<keyword evidence="2 4" id="KW-0378">Hydrolase</keyword>
<name>A0A1Y2D871_9PEZI</name>
<dbReference type="GeneID" id="63778803"/>
<proteinExistence type="inferred from homology"/>
<dbReference type="PIRSF" id="PIRSF005539">
    <property type="entry name" value="Pept_S33_TRI_F1"/>
    <property type="match status" value="1"/>
</dbReference>
<dbReference type="Pfam" id="PF12697">
    <property type="entry name" value="Abhydrolase_6"/>
    <property type="match status" value="1"/>
</dbReference>
<evidence type="ECO:0000313" key="4">
    <source>
        <dbReference type="EMBL" id="ORY55460.1"/>
    </source>
</evidence>
<dbReference type="InterPro" id="IPR002410">
    <property type="entry name" value="Peptidase_S33"/>
</dbReference>
<protein>
    <submittedName>
        <fullName evidence="4">Alpha/Beta hydrolase protein</fullName>
    </submittedName>
</protein>
<dbReference type="STRING" id="1141098.A0A1Y2D871"/>
<accession>A0A1Y2D871</accession>
<dbReference type="PANTHER" id="PTHR43798:SF33">
    <property type="entry name" value="HYDROLASE, PUTATIVE (AFU_ORTHOLOGUE AFUA_2G14860)-RELATED"/>
    <property type="match status" value="1"/>
</dbReference>
<dbReference type="Proteomes" id="UP000193689">
    <property type="component" value="Unassembled WGS sequence"/>
</dbReference>
<dbReference type="InterPro" id="IPR000073">
    <property type="entry name" value="AB_hydrolase_1"/>
</dbReference>
<dbReference type="GO" id="GO:0008233">
    <property type="term" value="F:peptidase activity"/>
    <property type="evidence" value="ECO:0007669"/>
    <property type="project" value="InterPro"/>
</dbReference>
<dbReference type="InterPro" id="IPR005945">
    <property type="entry name" value="Pro_imino_pep"/>
</dbReference>
<evidence type="ECO:0000256" key="1">
    <source>
        <dbReference type="ARBA" id="ARBA00010088"/>
    </source>
</evidence>
<dbReference type="OrthoDB" id="190201at2759"/>
<dbReference type="PRINTS" id="PR00793">
    <property type="entry name" value="PROAMNOPTASE"/>
</dbReference>
<dbReference type="EMBL" id="MCFJ01000027">
    <property type="protein sequence ID" value="ORY55460.1"/>
    <property type="molecule type" value="Genomic_DNA"/>
</dbReference>
<dbReference type="InterPro" id="IPR050266">
    <property type="entry name" value="AB_hydrolase_sf"/>
</dbReference>
<dbReference type="PANTHER" id="PTHR43798">
    <property type="entry name" value="MONOACYLGLYCEROL LIPASE"/>
    <property type="match status" value="1"/>
</dbReference>
<dbReference type="NCBIfam" id="TIGR01250">
    <property type="entry name" value="pro_imino_pep_2"/>
    <property type="match status" value="1"/>
</dbReference>
<evidence type="ECO:0000313" key="5">
    <source>
        <dbReference type="Proteomes" id="UP000193689"/>
    </source>
</evidence>
<dbReference type="GO" id="GO:0006508">
    <property type="term" value="P:proteolysis"/>
    <property type="evidence" value="ECO:0007669"/>
    <property type="project" value="InterPro"/>
</dbReference>
<evidence type="ECO:0000256" key="2">
    <source>
        <dbReference type="ARBA" id="ARBA00022801"/>
    </source>
</evidence>
<comment type="caution">
    <text evidence="4">The sequence shown here is derived from an EMBL/GenBank/DDBJ whole genome shotgun (WGS) entry which is preliminary data.</text>
</comment>
<dbReference type="AlphaFoldDB" id="A0A1Y2D871"/>
<keyword evidence="5" id="KW-1185">Reference proteome</keyword>
<dbReference type="RefSeq" id="XP_040709607.1">
    <property type="nucleotide sequence ID" value="XM_040862591.1"/>
</dbReference>
<gene>
    <name evidence="4" type="ORF">BCR38DRAFT_461975</name>
</gene>
<comment type="similarity">
    <text evidence="1">Belongs to the peptidase S33 family.</text>
</comment>